<protein>
    <submittedName>
        <fullName evidence="1">Uncharacterized protein</fullName>
    </submittedName>
</protein>
<organism evidence="1 2">
    <name type="scientific">Paraburkholderia dipogonis</name>
    <dbReference type="NCBI Taxonomy" id="1211383"/>
    <lineage>
        <taxon>Bacteria</taxon>
        <taxon>Pseudomonadati</taxon>
        <taxon>Pseudomonadota</taxon>
        <taxon>Betaproteobacteria</taxon>
        <taxon>Burkholderiales</taxon>
        <taxon>Burkholderiaceae</taxon>
        <taxon>Paraburkholderia</taxon>
    </lineage>
</organism>
<name>A0A4Y8N7P1_9BURK</name>
<evidence type="ECO:0000313" key="1">
    <source>
        <dbReference type="EMBL" id="TFE45790.1"/>
    </source>
</evidence>
<sequence>MASDSEINIGVTGQAYAAPLRQKIFSLQSGGDVQGGGNAGEWSDAFTDWKTLMAKNRDTQMAGTKKMKGFLLPFEDHRATTTLHASISVPSATTAELA</sequence>
<evidence type="ECO:0000313" key="2">
    <source>
        <dbReference type="Proteomes" id="UP000297385"/>
    </source>
</evidence>
<dbReference type="AlphaFoldDB" id="A0A4Y8N7P1"/>
<comment type="caution">
    <text evidence="1">The sequence shown here is derived from an EMBL/GenBank/DDBJ whole genome shotgun (WGS) entry which is preliminary data.</text>
</comment>
<gene>
    <name evidence="1" type="ORF">E2553_12650</name>
</gene>
<reference evidence="1 2" key="1">
    <citation type="submission" date="2019-03" db="EMBL/GenBank/DDBJ databases">
        <title>Complete Genome Sequence of Paraburkholderia dipogonis ICMP 19430T, a Nitrogen-fixing Symbiont of the South African Invasive Legume Dipogon lignosus in New Zealand.</title>
        <authorList>
            <person name="De Meyer S.E."/>
        </authorList>
    </citation>
    <scope>NUCLEOTIDE SEQUENCE [LARGE SCALE GENOMIC DNA]</scope>
    <source>
        <strain evidence="1 2">ICMP 19430</strain>
    </source>
</reference>
<accession>A0A4Y8N7P1</accession>
<dbReference type="GeneID" id="97308222"/>
<dbReference type="EMBL" id="SNVI01000001">
    <property type="protein sequence ID" value="TFE45790.1"/>
    <property type="molecule type" value="Genomic_DNA"/>
</dbReference>
<proteinExistence type="predicted"/>
<dbReference type="RefSeq" id="WP_134457429.1">
    <property type="nucleotide sequence ID" value="NZ_JBHMFL010000017.1"/>
</dbReference>
<dbReference type="Proteomes" id="UP000297385">
    <property type="component" value="Unassembled WGS sequence"/>
</dbReference>